<dbReference type="AlphaFoldDB" id="A0A517SLN8"/>
<reference evidence="2 3" key="1">
    <citation type="submission" date="2019-02" db="EMBL/GenBank/DDBJ databases">
        <title>Deep-cultivation of Planctomycetes and their phenomic and genomic characterization uncovers novel biology.</title>
        <authorList>
            <person name="Wiegand S."/>
            <person name="Jogler M."/>
            <person name="Boedeker C."/>
            <person name="Pinto D."/>
            <person name="Vollmers J."/>
            <person name="Rivas-Marin E."/>
            <person name="Kohn T."/>
            <person name="Peeters S.H."/>
            <person name="Heuer A."/>
            <person name="Rast P."/>
            <person name="Oberbeckmann S."/>
            <person name="Bunk B."/>
            <person name="Jeske O."/>
            <person name="Meyerdierks A."/>
            <person name="Storesund J.E."/>
            <person name="Kallscheuer N."/>
            <person name="Luecker S."/>
            <person name="Lage O.M."/>
            <person name="Pohl T."/>
            <person name="Merkel B.J."/>
            <person name="Hornburger P."/>
            <person name="Mueller R.-W."/>
            <person name="Bruemmer F."/>
            <person name="Labrenz M."/>
            <person name="Spormann A.M."/>
            <person name="Op den Camp H."/>
            <person name="Overmann J."/>
            <person name="Amann R."/>
            <person name="Jetten M.S.M."/>
            <person name="Mascher T."/>
            <person name="Medema M.H."/>
            <person name="Devos D.P."/>
            <person name="Kaster A.-K."/>
            <person name="Ovreas L."/>
            <person name="Rohde M."/>
            <person name="Galperin M.Y."/>
            <person name="Jogler C."/>
        </authorList>
    </citation>
    <scope>NUCLEOTIDE SEQUENCE [LARGE SCALE GENOMIC DNA]</scope>
    <source>
        <strain evidence="2 3">Pan44</strain>
    </source>
</reference>
<dbReference type="EMBL" id="CP036271">
    <property type="protein sequence ID" value="QDT57039.1"/>
    <property type="molecule type" value="Genomic_DNA"/>
</dbReference>
<evidence type="ECO:0000256" key="1">
    <source>
        <dbReference type="SAM" id="Phobius"/>
    </source>
</evidence>
<name>A0A517SLN8_9PLAN</name>
<sequence>MTRHHVKVYTLLTILGLFEFTMAWMLLNLDFSRRDSGFRLLTVFRRDGGDSAKTKSQTSTRCNHCRLCELDDGVCCKALFR</sequence>
<dbReference type="KEGG" id="ccos:Pan44_51040"/>
<feature type="transmembrane region" description="Helical" evidence="1">
    <location>
        <begin position="6"/>
        <end position="27"/>
    </location>
</feature>
<evidence type="ECO:0000313" key="3">
    <source>
        <dbReference type="Proteomes" id="UP000315700"/>
    </source>
</evidence>
<gene>
    <name evidence="2" type="ORF">Pan44_51040</name>
</gene>
<keyword evidence="1" id="KW-0472">Membrane</keyword>
<protein>
    <submittedName>
        <fullName evidence="2">Uncharacterized protein</fullName>
    </submittedName>
</protein>
<accession>A0A517SLN8</accession>
<evidence type="ECO:0000313" key="2">
    <source>
        <dbReference type="EMBL" id="QDT57039.1"/>
    </source>
</evidence>
<proteinExistence type="predicted"/>
<organism evidence="2 3">
    <name type="scientific">Caulifigura coniformis</name>
    <dbReference type="NCBI Taxonomy" id="2527983"/>
    <lineage>
        <taxon>Bacteria</taxon>
        <taxon>Pseudomonadati</taxon>
        <taxon>Planctomycetota</taxon>
        <taxon>Planctomycetia</taxon>
        <taxon>Planctomycetales</taxon>
        <taxon>Planctomycetaceae</taxon>
        <taxon>Caulifigura</taxon>
    </lineage>
</organism>
<dbReference type="Proteomes" id="UP000315700">
    <property type="component" value="Chromosome"/>
</dbReference>
<keyword evidence="1" id="KW-1133">Transmembrane helix</keyword>
<keyword evidence="3" id="KW-1185">Reference proteome</keyword>
<keyword evidence="1" id="KW-0812">Transmembrane</keyword>
<dbReference type="InParanoid" id="A0A517SLN8"/>